<dbReference type="PROSITE" id="PS50198">
    <property type="entry name" value="PPIC_PPIASE_2"/>
    <property type="match status" value="1"/>
</dbReference>
<dbReference type="InterPro" id="IPR027304">
    <property type="entry name" value="Trigger_fact/SurA_dom_sf"/>
</dbReference>
<dbReference type="GO" id="GO:0003755">
    <property type="term" value="F:peptidyl-prolyl cis-trans isomerase activity"/>
    <property type="evidence" value="ECO:0007669"/>
    <property type="project" value="UniProtKB-KW"/>
</dbReference>
<dbReference type="Proteomes" id="UP000266796">
    <property type="component" value="Chromosome"/>
</dbReference>
<dbReference type="EC" id="5.2.1.8" evidence="9"/>
<dbReference type="OrthoDB" id="14196at2"/>
<name>A0A3S7J9A8_9PROT</name>
<dbReference type="SUPFAM" id="SSF109998">
    <property type="entry name" value="Triger factor/SurA peptide-binding domain-like"/>
    <property type="match status" value="1"/>
</dbReference>
<accession>A0A3S7J9A8</accession>
<protein>
    <submittedName>
        <fullName evidence="9">Chaperone SurA</fullName>
        <ecNumber evidence="9">5.2.1.8</ecNumber>
    </submittedName>
</protein>
<evidence type="ECO:0000259" key="8">
    <source>
        <dbReference type="PROSITE" id="PS50198"/>
    </source>
</evidence>
<keyword evidence="7" id="KW-1133">Transmembrane helix</keyword>
<evidence type="ECO:0000256" key="1">
    <source>
        <dbReference type="ARBA" id="ARBA00022729"/>
    </source>
</evidence>
<keyword evidence="7" id="KW-0812">Transmembrane</keyword>
<keyword evidence="7" id="KW-0472">Membrane</keyword>
<dbReference type="InterPro" id="IPR000297">
    <property type="entry name" value="PPIase_PpiC"/>
</dbReference>
<evidence type="ECO:0000256" key="4">
    <source>
        <dbReference type="ARBA" id="ARBA00023186"/>
    </source>
</evidence>
<dbReference type="AlphaFoldDB" id="A0A3S7J9A8"/>
<gene>
    <name evidence="9" type="primary">surA</name>
    <name evidence="9" type="ORF">CKSOR_00109</name>
</gene>
<evidence type="ECO:0000313" key="10">
    <source>
        <dbReference type="Proteomes" id="UP000266796"/>
    </source>
</evidence>
<dbReference type="Gene3D" id="3.10.50.40">
    <property type="match status" value="1"/>
</dbReference>
<evidence type="ECO:0000256" key="3">
    <source>
        <dbReference type="ARBA" id="ARBA00023110"/>
    </source>
</evidence>
<evidence type="ECO:0000256" key="6">
    <source>
        <dbReference type="PROSITE-ProRule" id="PRU00278"/>
    </source>
</evidence>
<evidence type="ECO:0000256" key="2">
    <source>
        <dbReference type="ARBA" id="ARBA00022764"/>
    </source>
</evidence>
<feature type="domain" description="PpiC" evidence="8">
    <location>
        <begin position="198"/>
        <end position="300"/>
    </location>
</feature>
<dbReference type="InterPro" id="IPR015391">
    <property type="entry name" value="SurA_N"/>
</dbReference>
<evidence type="ECO:0000256" key="7">
    <source>
        <dbReference type="SAM" id="Phobius"/>
    </source>
</evidence>
<keyword evidence="2" id="KW-0574">Periplasm</keyword>
<keyword evidence="1" id="KW-0732">Signal</keyword>
<sequence length="479" mass="56857">MNRLYINFIKNFLFIVISTIYPVSSLASLYSNRMVEFEKYCNNTITKTDIFDKIVAIVNTDTITFYDLYQEIQKFHHKEINIDLIKNCLNNLINNLLIHQQSNLLNISVDENEIIEFIQEIANHNNIDFNLLKFKVINNGIKWIDYINDIKYILLKKKLQNFMAQHVIISDCDIITFLEEYRILENMRKDKISQDPSKIFYNLSEFLVKIPQKSSKNEINIIYKKTQNILDQLKNGSEINDIMNNISYNQNQIYQYSSLGVKALKNWPNLFAENIKNLNTNDYSEIITSNKGFHIIKISDRFINYNICNKEDYNYFLGYSDIHGNPFILDVDLSSLKNIKIQYIQKISNEYLSNKKILNDLLEYKKTALSNEIKLGKVYLKPKYDLNYQIYTCWINEKQLFNDFKIDINNIKYGDMSDILKIGNSNFYLIQFNEYCINEDLLEIIKTKVYSFLLEQRVNIIFTNWIENIKGNSYIDIRL</sequence>
<dbReference type="Pfam" id="PF09312">
    <property type="entry name" value="SurA_N"/>
    <property type="match status" value="1"/>
</dbReference>
<keyword evidence="5 6" id="KW-0413">Isomerase</keyword>
<dbReference type="PANTHER" id="PTHR47637">
    <property type="entry name" value="CHAPERONE SURA"/>
    <property type="match status" value="1"/>
</dbReference>
<dbReference type="Gene3D" id="1.10.4030.10">
    <property type="entry name" value="Porin chaperone SurA, peptide-binding domain"/>
    <property type="match status" value="1"/>
</dbReference>
<organism evidence="9 10">
    <name type="scientific">Candidatus Kinetoplastidibacterium kentomonadis</name>
    <dbReference type="NCBI Taxonomy" id="1576550"/>
    <lineage>
        <taxon>Bacteria</taxon>
        <taxon>Pseudomonadati</taxon>
        <taxon>Pseudomonadota</taxon>
        <taxon>Betaproteobacteria</taxon>
        <taxon>Candidatus Kinetoplastidibacterium</taxon>
    </lineage>
</organism>
<dbReference type="Pfam" id="PF00639">
    <property type="entry name" value="Rotamase"/>
    <property type="match status" value="1"/>
</dbReference>
<proteinExistence type="predicted"/>
<dbReference type="PANTHER" id="PTHR47637:SF1">
    <property type="entry name" value="CHAPERONE SURA"/>
    <property type="match status" value="1"/>
</dbReference>
<dbReference type="InterPro" id="IPR050280">
    <property type="entry name" value="OMP_Chaperone_SurA"/>
</dbReference>
<keyword evidence="3 6" id="KW-0697">Rotamase</keyword>
<evidence type="ECO:0000313" key="9">
    <source>
        <dbReference type="EMBL" id="AWD32249.1"/>
    </source>
</evidence>
<dbReference type="KEGG" id="kso:CKSOR_00109"/>
<reference evidence="9 10" key="1">
    <citation type="journal article" date="2018" name="Parasitology">
        <title>The reduced genome of Candidatus Kinetoplastibacterium sorsogonicusi, the endosymbiont of Kentomonas sorsogonicus (Trypanosomatidae): loss of the haem-synthesis pathway.</title>
        <authorList>
            <person name="Silva F.M."/>
            <person name="Kostygov A.Y."/>
            <person name="Spodareva V.V."/>
            <person name="Butenko A."/>
            <person name="Tossou R."/>
            <person name="Lukes J."/>
            <person name="Yurchenko V."/>
            <person name="Alves J.M.P."/>
        </authorList>
    </citation>
    <scope>NUCLEOTIDE SEQUENCE [LARGE SCALE GENOMIC DNA]</scope>
    <source>
        <strain evidence="9 10">MF-08</strain>
    </source>
</reference>
<feature type="transmembrane region" description="Helical" evidence="7">
    <location>
        <begin position="12"/>
        <end position="31"/>
    </location>
</feature>
<keyword evidence="4" id="KW-0143">Chaperone</keyword>
<dbReference type="InterPro" id="IPR046357">
    <property type="entry name" value="PPIase_dom_sf"/>
</dbReference>
<keyword evidence="10" id="KW-1185">Reference proteome</keyword>
<evidence type="ECO:0000256" key="5">
    <source>
        <dbReference type="ARBA" id="ARBA00023235"/>
    </source>
</evidence>
<dbReference type="EMBL" id="CP025628">
    <property type="protein sequence ID" value="AWD32249.1"/>
    <property type="molecule type" value="Genomic_DNA"/>
</dbReference>
<dbReference type="SUPFAM" id="SSF54534">
    <property type="entry name" value="FKBP-like"/>
    <property type="match status" value="1"/>
</dbReference>
<dbReference type="RefSeq" id="WP_108673671.1">
    <property type="nucleotide sequence ID" value="NZ_CP025628.1"/>
</dbReference>